<reference evidence="2 3" key="1">
    <citation type="journal article" date="2010" name="Nature">
        <title>Genome sequencing and analysis of the model grass Brachypodium distachyon.</title>
        <authorList>
            <consortium name="International Brachypodium Initiative"/>
        </authorList>
    </citation>
    <scope>NUCLEOTIDE SEQUENCE [LARGE SCALE GENOMIC DNA]</scope>
    <source>
        <strain evidence="2 3">Bd21</strain>
    </source>
</reference>
<dbReference type="EMBL" id="CM000881">
    <property type="protein sequence ID" value="KQK03476.1"/>
    <property type="molecule type" value="Genomic_DNA"/>
</dbReference>
<dbReference type="InParanoid" id="A0A0Q3ISS8"/>
<dbReference type="AlphaFoldDB" id="A0A0Q3ISS8"/>
<name>A0A0Q3ISS8_BRADI</name>
<dbReference type="EnsemblPlants" id="KQK03476">
    <property type="protein sequence ID" value="KQK03476"/>
    <property type="gene ID" value="BRADI_2g08093v3"/>
</dbReference>
<evidence type="ECO:0000313" key="4">
    <source>
        <dbReference type="Proteomes" id="UP000008810"/>
    </source>
</evidence>
<reference evidence="3" key="3">
    <citation type="submission" date="2018-08" db="UniProtKB">
        <authorList>
            <consortium name="EnsemblPlants"/>
        </authorList>
    </citation>
    <scope>IDENTIFICATION</scope>
    <source>
        <strain evidence="3">cv. Bd21</strain>
    </source>
</reference>
<gene>
    <name evidence="2" type="ORF">BRADI_2g08093v3</name>
</gene>
<evidence type="ECO:0000313" key="3">
    <source>
        <dbReference type="EnsemblPlants" id="KQK03476"/>
    </source>
</evidence>
<keyword evidence="1" id="KW-1133">Transmembrane helix</keyword>
<protein>
    <submittedName>
        <fullName evidence="2 3">Uncharacterized protein</fullName>
    </submittedName>
</protein>
<dbReference type="Gramene" id="KQK03476">
    <property type="protein sequence ID" value="KQK03476"/>
    <property type="gene ID" value="BRADI_2g08093v3"/>
</dbReference>
<organism evidence="2">
    <name type="scientific">Brachypodium distachyon</name>
    <name type="common">Purple false brome</name>
    <name type="synonym">Trachynia distachya</name>
    <dbReference type="NCBI Taxonomy" id="15368"/>
    <lineage>
        <taxon>Eukaryota</taxon>
        <taxon>Viridiplantae</taxon>
        <taxon>Streptophyta</taxon>
        <taxon>Embryophyta</taxon>
        <taxon>Tracheophyta</taxon>
        <taxon>Spermatophyta</taxon>
        <taxon>Magnoliopsida</taxon>
        <taxon>Liliopsida</taxon>
        <taxon>Poales</taxon>
        <taxon>Poaceae</taxon>
        <taxon>BOP clade</taxon>
        <taxon>Pooideae</taxon>
        <taxon>Stipodae</taxon>
        <taxon>Brachypodieae</taxon>
        <taxon>Brachypodium</taxon>
    </lineage>
</organism>
<reference evidence="2" key="2">
    <citation type="submission" date="2017-06" db="EMBL/GenBank/DDBJ databases">
        <title>WGS assembly of Brachypodium distachyon.</title>
        <authorList>
            <consortium name="The International Brachypodium Initiative"/>
            <person name="Lucas S."/>
            <person name="Harmon-Smith M."/>
            <person name="Lail K."/>
            <person name="Tice H."/>
            <person name="Grimwood J."/>
            <person name="Bruce D."/>
            <person name="Barry K."/>
            <person name="Shu S."/>
            <person name="Lindquist E."/>
            <person name="Wang M."/>
            <person name="Pitluck S."/>
            <person name="Vogel J.P."/>
            <person name="Garvin D.F."/>
            <person name="Mockler T.C."/>
            <person name="Schmutz J."/>
            <person name="Rokhsar D."/>
            <person name="Bevan M.W."/>
        </authorList>
    </citation>
    <scope>NUCLEOTIDE SEQUENCE</scope>
    <source>
        <strain evidence="2">Bd21</strain>
    </source>
</reference>
<keyword evidence="1" id="KW-0812">Transmembrane</keyword>
<keyword evidence="4" id="KW-1185">Reference proteome</keyword>
<sequence length="74" mass="8475">MSSVCSLIMTWERLPWCFLSAFLCCFYFRDSKFPHFCDLLVSLEQCSLGGAALALPFCLLVLLLLQRFQISAFL</sequence>
<dbReference type="Proteomes" id="UP000008810">
    <property type="component" value="Chromosome 2"/>
</dbReference>
<keyword evidence="1" id="KW-0472">Membrane</keyword>
<proteinExistence type="predicted"/>
<feature type="transmembrane region" description="Helical" evidence="1">
    <location>
        <begin position="47"/>
        <end position="65"/>
    </location>
</feature>
<evidence type="ECO:0000256" key="1">
    <source>
        <dbReference type="SAM" id="Phobius"/>
    </source>
</evidence>
<accession>A0A0Q3ISS8</accession>
<evidence type="ECO:0000313" key="2">
    <source>
        <dbReference type="EMBL" id="KQK03476.1"/>
    </source>
</evidence>